<dbReference type="KEGG" id="cst:CLOST_1552"/>
<dbReference type="HOGENOM" id="CLU_026083_2_0_9"/>
<dbReference type="RefSeq" id="WP_013361765.1">
    <property type="nucleotide sequence ID" value="NC_014614.1"/>
</dbReference>
<evidence type="ECO:0000313" key="7">
    <source>
        <dbReference type="Proteomes" id="UP000007041"/>
    </source>
</evidence>
<feature type="domain" description="Rad50/SbcC-type AAA" evidence="5">
    <location>
        <begin position="6"/>
        <end position="215"/>
    </location>
</feature>
<evidence type="ECO:0000256" key="2">
    <source>
        <dbReference type="ARBA" id="ARBA00011322"/>
    </source>
</evidence>
<dbReference type="Gene3D" id="3.40.50.300">
    <property type="entry name" value="P-loop containing nucleotide triphosphate hydrolases"/>
    <property type="match status" value="1"/>
</dbReference>
<protein>
    <recommendedName>
        <fullName evidence="3">Nuclease SbcCD subunit C</fullName>
    </recommendedName>
</protein>
<dbReference type="SUPFAM" id="SSF75712">
    <property type="entry name" value="Rad50 coiled-coil Zn hook"/>
    <property type="match status" value="1"/>
</dbReference>
<dbReference type="GeneID" id="35558427"/>
<sequence length="644" mass="74696">MKLINLRLRNFKGIKDLSLEIDGKDLNVYGENGTGKTTIFDAFMWLLFDKDSQNSSQFNVKPLDILGEPNHMMEHEVIAVIELDGKHVELQKTYKEKWTKKRGQADSELTGHTTEYFINGVPKKLKEYKDFLAEIIDEDTFKIITNPLHFNTKVDWKKRRQIALEICGEVQLEEIFDKNSKLLELKDLLSDKSIEDIQAEMSARRRKLNEEIKSIPYRIDELSRIDEDVQDINTLLESKKALEGEIRALKDSSPEDYEFRIRNIKGSISLYKNQLVELEQNATKDLREKIDSAMEEGAAIKKAYLQNKDTLEDEARKVKTLTEDIKEFDKKLSDLRAEFEKVKNLKFDESSNICPTCHQVLPEEEIQKHIDEFNSNNQKKLISINQLGKDIKADKLKAEEALNAIDLKDKEEIVTALKNEMHAKADLVKSLEEQLKVIDISESKEYKDILLQIQIKEQEIKDILELQSANDNSEKVKELNDQLDKISKQIAKIDIAKDNEKRVTELKERERELSNMIAELEKKEFLCEQFIITKSDLLEEKLNNKFRLVKFKLFETQVNGGINETFIATVNGVPFEDLNNAMKINAGLDIINTLTDYYKFQAPIFIDNRESVNEIVDIKSQVINLVVTKDEKLKFELIENREVA</sequence>
<accession>E3PS18</accession>
<dbReference type="Proteomes" id="UP000007041">
    <property type="component" value="Chromosome"/>
</dbReference>
<evidence type="ECO:0000256" key="1">
    <source>
        <dbReference type="ARBA" id="ARBA00006930"/>
    </source>
</evidence>
<evidence type="ECO:0000259" key="5">
    <source>
        <dbReference type="Pfam" id="PF13476"/>
    </source>
</evidence>
<dbReference type="Pfam" id="PF13476">
    <property type="entry name" value="AAA_23"/>
    <property type="match status" value="1"/>
</dbReference>
<feature type="coiled-coil region" evidence="4">
    <location>
        <begin position="466"/>
        <end position="526"/>
    </location>
</feature>
<evidence type="ECO:0000313" key="6">
    <source>
        <dbReference type="EMBL" id="CBH21672.1"/>
    </source>
</evidence>
<comment type="subunit">
    <text evidence="2">Heterodimer of SbcC and SbcD.</text>
</comment>
<dbReference type="SUPFAM" id="SSF52540">
    <property type="entry name" value="P-loop containing nucleoside triphosphate hydrolases"/>
    <property type="match status" value="1"/>
</dbReference>
<dbReference type="BioCyc" id="CSTI499177:GJE9-1604-MONOMER"/>
<dbReference type="AlphaFoldDB" id="E3PS18"/>
<evidence type="ECO:0000256" key="3">
    <source>
        <dbReference type="ARBA" id="ARBA00013368"/>
    </source>
</evidence>
<dbReference type="GO" id="GO:0016887">
    <property type="term" value="F:ATP hydrolysis activity"/>
    <property type="evidence" value="ECO:0007669"/>
    <property type="project" value="InterPro"/>
</dbReference>
<evidence type="ECO:0000256" key="4">
    <source>
        <dbReference type="SAM" id="Coils"/>
    </source>
</evidence>
<dbReference type="eggNOG" id="COG1196">
    <property type="taxonomic scope" value="Bacteria"/>
</dbReference>
<feature type="coiled-coil region" evidence="4">
    <location>
        <begin position="232"/>
        <end position="345"/>
    </location>
</feature>
<dbReference type="STRING" id="1511.CLOST_1552"/>
<comment type="similarity">
    <text evidence="1">Belongs to the SMC family. SbcC subfamily.</text>
</comment>
<name>E3PS18_ACESD</name>
<dbReference type="InterPro" id="IPR038729">
    <property type="entry name" value="Rad50/SbcC_AAA"/>
</dbReference>
<dbReference type="Gene3D" id="1.10.287.510">
    <property type="entry name" value="Helix hairpin bin"/>
    <property type="match status" value="1"/>
</dbReference>
<dbReference type="PANTHER" id="PTHR32114:SF2">
    <property type="entry name" value="ABC TRANSPORTER ABCH.3"/>
    <property type="match status" value="1"/>
</dbReference>
<keyword evidence="7" id="KW-1185">Reference proteome</keyword>
<proteinExistence type="inferred from homology"/>
<gene>
    <name evidence="6" type="ordered locus">CLOST_1552</name>
</gene>
<keyword evidence="4" id="KW-0175">Coiled coil</keyword>
<dbReference type="GO" id="GO:0006302">
    <property type="term" value="P:double-strand break repair"/>
    <property type="evidence" value="ECO:0007669"/>
    <property type="project" value="InterPro"/>
</dbReference>
<reference evidence="7" key="1">
    <citation type="journal article" date="2010" name="BMC Genomics">
        <title>Clostridium sticklandii, a specialist in amino acid degradation:revisiting its metabolism through its genome sequence.</title>
        <authorList>
            <person name="Fonknechten N."/>
            <person name="Chaussonnerie S."/>
            <person name="Tricot S."/>
            <person name="Lajus A."/>
            <person name="Andreesen J.R."/>
            <person name="Perchat N."/>
            <person name="Pelletier E."/>
            <person name="Gouyvenoux M."/>
            <person name="Barbe V."/>
            <person name="Salanoubat M."/>
            <person name="Le Paslier D."/>
            <person name="Weissenbach J."/>
            <person name="Cohen G.N."/>
            <person name="Kreimeyer A."/>
        </authorList>
    </citation>
    <scope>NUCLEOTIDE SEQUENCE [LARGE SCALE GENOMIC DNA]</scope>
    <source>
        <strain evidence="7">ATCC 12662 / DSM 519 / JCM 1433 / CCUG 9281 / NCIMB 10654 / HF</strain>
    </source>
</reference>
<dbReference type="PANTHER" id="PTHR32114">
    <property type="entry name" value="ABC TRANSPORTER ABCH.3"/>
    <property type="match status" value="1"/>
</dbReference>
<dbReference type="EMBL" id="FP565809">
    <property type="protein sequence ID" value="CBH21672.1"/>
    <property type="molecule type" value="Genomic_DNA"/>
</dbReference>
<organism evidence="6 7">
    <name type="scientific">Acetoanaerobium sticklandii (strain ATCC 12662 / DSM 519 / JCM 1433 / CCUG 9281 / NCIMB 10654 / HF)</name>
    <name type="common">Clostridium sticklandii</name>
    <dbReference type="NCBI Taxonomy" id="499177"/>
    <lineage>
        <taxon>Bacteria</taxon>
        <taxon>Bacillati</taxon>
        <taxon>Bacillota</taxon>
        <taxon>Clostridia</taxon>
        <taxon>Peptostreptococcales</taxon>
        <taxon>Filifactoraceae</taxon>
        <taxon>Acetoanaerobium</taxon>
    </lineage>
</organism>
<dbReference type="InterPro" id="IPR027417">
    <property type="entry name" value="P-loop_NTPase"/>
</dbReference>